<dbReference type="PROSITE" id="PS00370">
    <property type="entry name" value="PEP_ENZYMES_PHOS_SITE"/>
    <property type="match status" value="1"/>
</dbReference>
<gene>
    <name evidence="6" type="ORF">A3B21_03220</name>
</gene>
<accession>A0A1F7URN6</accession>
<feature type="compositionally biased region" description="Basic and acidic residues" evidence="4">
    <location>
        <begin position="217"/>
        <end position="229"/>
    </location>
</feature>
<evidence type="ECO:0000256" key="4">
    <source>
        <dbReference type="SAM" id="MobiDB-lite"/>
    </source>
</evidence>
<comment type="similarity">
    <text evidence="1">Belongs to the PEP-utilizing enzyme family.</text>
</comment>
<keyword evidence="2" id="KW-0547">Nucleotide-binding</keyword>
<evidence type="ECO:0000259" key="5">
    <source>
        <dbReference type="Pfam" id="PF00391"/>
    </source>
</evidence>
<evidence type="ECO:0000256" key="1">
    <source>
        <dbReference type="ARBA" id="ARBA00007837"/>
    </source>
</evidence>
<feature type="domain" description="PEP-utilising enzyme mobile" evidence="5">
    <location>
        <begin position="445"/>
        <end position="515"/>
    </location>
</feature>
<evidence type="ECO:0000256" key="2">
    <source>
        <dbReference type="ARBA" id="ARBA00022741"/>
    </source>
</evidence>
<dbReference type="Pfam" id="PF00391">
    <property type="entry name" value="PEP-utilizers"/>
    <property type="match status" value="1"/>
</dbReference>
<dbReference type="PANTHER" id="PTHR43030">
    <property type="entry name" value="PHOSPHOENOLPYRUVATE SYNTHASE"/>
    <property type="match status" value="1"/>
</dbReference>
<dbReference type="SUPFAM" id="SSF52009">
    <property type="entry name" value="Phosphohistidine domain"/>
    <property type="match status" value="1"/>
</dbReference>
<dbReference type="AlphaFoldDB" id="A0A1F7URN6"/>
<dbReference type="InterPro" id="IPR018274">
    <property type="entry name" value="PEP_util_AS"/>
</dbReference>
<dbReference type="STRING" id="1802401.A3B21_03220"/>
<comment type="caution">
    <text evidence="6">The sequence shown here is derived from an EMBL/GenBank/DDBJ whole genome shotgun (WGS) entry which is preliminary data.</text>
</comment>
<dbReference type="InterPro" id="IPR036637">
    <property type="entry name" value="Phosphohistidine_dom_sf"/>
</dbReference>
<protein>
    <recommendedName>
        <fullName evidence="5">PEP-utilising enzyme mobile domain-containing protein</fullName>
    </recommendedName>
</protein>
<dbReference type="InterPro" id="IPR008279">
    <property type="entry name" value="PEP-util_enz_mobile_dom"/>
</dbReference>
<dbReference type="InterPro" id="IPR006319">
    <property type="entry name" value="PEP_synth"/>
</dbReference>
<organism evidence="6 7">
    <name type="scientific">Candidatus Uhrbacteria bacterium RIFCSPLOWO2_01_FULL_47_24</name>
    <dbReference type="NCBI Taxonomy" id="1802401"/>
    <lineage>
        <taxon>Bacteria</taxon>
        <taxon>Candidatus Uhriibacteriota</taxon>
    </lineage>
</organism>
<keyword evidence="3" id="KW-0067">ATP-binding</keyword>
<dbReference type="GO" id="GO:0008986">
    <property type="term" value="F:pyruvate, water dikinase activity"/>
    <property type="evidence" value="ECO:0007669"/>
    <property type="project" value="InterPro"/>
</dbReference>
<sequence>MKSLLQNQLKGKAWYHQRFDGSPLYLFAVGEGKVKRDRRRPSGTEAGVRVCFFKDGKADWYLDMEDVQRGSEVMIGLAKRDPHTGAKLLRAWRSDEQAFQRFFEQFSTIKLRAFSDEALFKFYNRYINLFINRISSSPIIDHFALGTDQYIANMIRQEIGKIEQETEFTKVFSIATAPTHQSFINEAEMELLKIAIEHNPSQIPSPGLRPPSPSGRGEGEGKKGGRGSYGKEFEQALKNYQQKYFWIKNNYFDAHVLSQAHFKKEVELWRKSGADLEVKYKQLRDTPRLSAQKKAALFKKYKFSRLLRTLLKISEDFTWWQDERKRSTFLNIHMGVRILGEMARRRGIDPELTKFFVPNEVERWFVHGKPSMSELKERQKGCGVVSIRSGYSIVTGKAIEAMRRTMFPQKQQDAVRDIRGLAASVGRVVGTVKIVDSARQVGKVQKGDILVAVMTRPDYIAGLKKAAAVVTNEGGITCHAAIVSRELGIPCVIGTKIATEVLKDGDLVEVNANHGVVTVLKRAV</sequence>
<dbReference type="GO" id="GO:0005524">
    <property type="term" value="F:ATP binding"/>
    <property type="evidence" value="ECO:0007669"/>
    <property type="project" value="UniProtKB-KW"/>
</dbReference>
<dbReference type="PANTHER" id="PTHR43030:SF1">
    <property type="entry name" value="PHOSPHOENOLPYRUVATE SYNTHASE"/>
    <property type="match status" value="1"/>
</dbReference>
<evidence type="ECO:0000256" key="3">
    <source>
        <dbReference type="ARBA" id="ARBA00022840"/>
    </source>
</evidence>
<dbReference type="Gene3D" id="3.50.30.10">
    <property type="entry name" value="Phosphohistidine domain"/>
    <property type="match status" value="1"/>
</dbReference>
<evidence type="ECO:0000313" key="7">
    <source>
        <dbReference type="Proteomes" id="UP000176897"/>
    </source>
</evidence>
<feature type="region of interest" description="Disordered" evidence="4">
    <location>
        <begin position="200"/>
        <end position="229"/>
    </location>
</feature>
<dbReference type="EMBL" id="MGEJ01000012">
    <property type="protein sequence ID" value="OGL80951.1"/>
    <property type="molecule type" value="Genomic_DNA"/>
</dbReference>
<dbReference type="Proteomes" id="UP000176897">
    <property type="component" value="Unassembled WGS sequence"/>
</dbReference>
<name>A0A1F7URN6_9BACT</name>
<proteinExistence type="inferred from homology"/>
<reference evidence="6 7" key="1">
    <citation type="journal article" date="2016" name="Nat. Commun.">
        <title>Thousands of microbial genomes shed light on interconnected biogeochemical processes in an aquifer system.</title>
        <authorList>
            <person name="Anantharaman K."/>
            <person name="Brown C.T."/>
            <person name="Hug L.A."/>
            <person name="Sharon I."/>
            <person name="Castelle C.J."/>
            <person name="Probst A.J."/>
            <person name="Thomas B.C."/>
            <person name="Singh A."/>
            <person name="Wilkins M.J."/>
            <person name="Karaoz U."/>
            <person name="Brodie E.L."/>
            <person name="Williams K.H."/>
            <person name="Hubbard S.S."/>
            <person name="Banfield J.F."/>
        </authorList>
    </citation>
    <scope>NUCLEOTIDE SEQUENCE [LARGE SCALE GENOMIC DNA]</scope>
</reference>
<evidence type="ECO:0000313" key="6">
    <source>
        <dbReference type="EMBL" id="OGL80951.1"/>
    </source>
</evidence>